<dbReference type="InterPro" id="IPR015946">
    <property type="entry name" value="KH_dom-like_a/b"/>
</dbReference>
<dbReference type="HAMAP" id="MF_00003">
    <property type="entry name" value="RbfA"/>
    <property type="match status" value="1"/>
</dbReference>
<organism evidence="4 5">
    <name type="scientific">Massilia eurypsychrophila</name>
    <dbReference type="NCBI Taxonomy" id="1485217"/>
    <lineage>
        <taxon>Bacteria</taxon>
        <taxon>Pseudomonadati</taxon>
        <taxon>Pseudomonadota</taxon>
        <taxon>Betaproteobacteria</taxon>
        <taxon>Burkholderiales</taxon>
        <taxon>Oxalobacteraceae</taxon>
        <taxon>Telluria group</taxon>
        <taxon>Massilia</taxon>
    </lineage>
</organism>
<dbReference type="PANTHER" id="PTHR33515">
    <property type="entry name" value="RIBOSOME-BINDING FACTOR A, CHLOROPLASTIC-RELATED"/>
    <property type="match status" value="1"/>
</dbReference>
<gene>
    <name evidence="2" type="primary">rbfA</name>
    <name evidence="4" type="ORF">CR105_08240</name>
</gene>
<evidence type="ECO:0000313" key="5">
    <source>
        <dbReference type="Proteomes" id="UP000230390"/>
    </source>
</evidence>
<evidence type="ECO:0000256" key="1">
    <source>
        <dbReference type="ARBA" id="ARBA00022517"/>
    </source>
</evidence>
<keyword evidence="5" id="KW-1185">Reference proteome</keyword>
<proteinExistence type="inferred from homology"/>
<dbReference type="Proteomes" id="UP000230390">
    <property type="component" value="Unassembled WGS sequence"/>
</dbReference>
<name>A0A2G8TGV5_9BURK</name>
<keyword evidence="1 2" id="KW-0690">Ribosome biogenesis</keyword>
<keyword evidence="2" id="KW-0963">Cytoplasm</keyword>
<dbReference type="NCBIfam" id="TIGR00082">
    <property type="entry name" value="rbfA"/>
    <property type="match status" value="1"/>
</dbReference>
<comment type="subcellular location">
    <subcellularLocation>
        <location evidence="2">Cytoplasm</location>
    </subcellularLocation>
</comment>
<dbReference type="EMBL" id="PDOC01000004">
    <property type="protein sequence ID" value="PIL45179.1"/>
    <property type="molecule type" value="Genomic_DNA"/>
</dbReference>
<dbReference type="SUPFAM" id="SSF89919">
    <property type="entry name" value="Ribosome-binding factor A, RbfA"/>
    <property type="match status" value="1"/>
</dbReference>
<dbReference type="AlphaFoldDB" id="A0A2G8TGV5"/>
<dbReference type="PANTHER" id="PTHR33515:SF1">
    <property type="entry name" value="RIBOSOME-BINDING FACTOR A, CHLOROPLASTIC-RELATED"/>
    <property type="match status" value="1"/>
</dbReference>
<protein>
    <recommendedName>
        <fullName evidence="2">Ribosome-binding factor A</fullName>
    </recommendedName>
</protein>
<dbReference type="GO" id="GO:0043024">
    <property type="term" value="F:ribosomal small subunit binding"/>
    <property type="evidence" value="ECO:0007669"/>
    <property type="project" value="TreeGrafter"/>
</dbReference>
<comment type="caution">
    <text evidence="4">The sequence shown here is derived from an EMBL/GenBank/DDBJ whole genome shotgun (WGS) entry which is preliminary data.</text>
</comment>
<dbReference type="RefSeq" id="WP_099787974.1">
    <property type="nucleotide sequence ID" value="NZ_JBHLYV010000031.1"/>
</dbReference>
<dbReference type="GO" id="GO:0030490">
    <property type="term" value="P:maturation of SSU-rRNA"/>
    <property type="evidence" value="ECO:0007669"/>
    <property type="project" value="UniProtKB-UniRule"/>
</dbReference>
<accession>A0A2G8TGV5</accession>
<sequence length="141" mass="15460">MAKHSKNIPARGLRVADQIQRDLAEILASGLKDPRIGMVTITEVQITPDYAHAKVFYTMLNDKKEAIKNTNDGLQAASGFIRNQLGKLLHIHTLPALHFVHDTSTSRGMEMSLLIDQANATRAADAEPDPVPADPDAPQER</sequence>
<comment type="similarity">
    <text evidence="2">Belongs to the RbfA family.</text>
</comment>
<comment type="subunit">
    <text evidence="2">Monomer. Binds 30S ribosomal subunits, but not 50S ribosomal subunits or 70S ribosomes.</text>
</comment>
<evidence type="ECO:0000256" key="2">
    <source>
        <dbReference type="HAMAP-Rule" id="MF_00003"/>
    </source>
</evidence>
<reference evidence="4 5" key="1">
    <citation type="submission" date="2017-10" db="EMBL/GenBank/DDBJ databases">
        <title>Massilia psychrophilum sp. nov., a novel purple-pigmented bacterium isolated from Tianshan glacier, Xinjiang Municipality, China.</title>
        <authorList>
            <person name="Wang H."/>
        </authorList>
    </citation>
    <scope>NUCLEOTIDE SEQUENCE [LARGE SCALE GENOMIC DNA]</scope>
    <source>
        <strain evidence="4 5">JCM 30074</strain>
    </source>
</reference>
<dbReference type="OrthoDB" id="307788at2"/>
<evidence type="ECO:0000313" key="4">
    <source>
        <dbReference type="EMBL" id="PIL45179.1"/>
    </source>
</evidence>
<evidence type="ECO:0000256" key="3">
    <source>
        <dbReference type="SAM" id="MobiDB-lite"/>
    </source>
</evidence>
<dbReference type="Gene3D" id="3.30.300.20">
    <property type="match status" value="1"/>
</dbReference>
<dbReference type="InterPro" id="IPR000238">
    <property type="entry name" value="RbfA"/>
</dbReference>
<comment type="function">
    <text evidence="2">One of several proteins that assist in the late maturation steps of the functional core of the 30S ribosomal subunit. Associates with free 30S ribosomal subunits (but not with 30S subunits that are part of 70S ribosomes or polysomes). Required for efficient processing of 16S rRNA. May interact with the 5'-terminal helix region of 16S rRNA.</text>
</comment>
<dbReference type="InterPro" id="IPR023799">
    <property type="entry name" value="RbfA_dom_sf"/>
</dbReference>
<dbReference type="Pfam" id="PF02033">
    <property type="entry name" value="RBFA"/>
    <property type="match status" value="1"/>
</dbReference>
<feature type="region of interest" description="Disordered" evidence="3">
    <location>
        <begin position="120"/>
        <end position="141"/>
    </location>
</feature>
<dbReference type="GO" id="GO:0005829">
    <property type="term" value="C:cytosol"/>
    <property type="evidence" value="ECO:0007669"/>
    <property type="project" value="TreeGrafter"/>
</dbReference>